<proteinExistence type="predicted"/>
<sequence length="191" mass="22545">MARIFFSISLALAALSVAVSAAPTTAEKRCEDGSCDVYVEPFDDACVEDYRDADEYTKRDWNVSPYCMTPWEYSVVLRMCDDDLDDLEDFYEEFYENDYEDWDDAMTKRHRRPVFNSYTNLPPRCFPYAYYNQFQAMVTRYAVNDDALTKRNGIPGNYHQGYNQQGGRHLGYGKFKGMTREEYEDWFDEHH</sequence>
<evidence type="ECO:0000256" key="1">
    <source>
        <dbReference type="SAM" id="SignalP"/>
    </source>
</evidence>
<evidence type="ECO:0000313" key="2">
    <source>
        <dbReference type="EMBL" id="CDS11424.1"/>
    </source>
</evidence>
<protein>
    <submittedName>
        <fullName evidence="2">Uncharacterized protein</fullName>
    </submittedName>
</protein>
<dbReference type="AlphaFoldDB" id="A0A077WVZ8"/>
<feature type="chain" id="PRO_5001726578" evidence="1">
    <location>
        <begin position="22"/>
        <end position="191"/>
    </location>
</feature>
<name>A0A077WVZ8_9FUNG</name>
<feature type="signal peptide" evidence="1">
    <location>
        <begin position="1"/>
        <end position="21"/>
    </location>
</feature>
<accession>A0A077WVZ8</accession>
<organism evidence="2">
    <name type="scientific">Lichtheimia ramosa</name>
    <dbReference type="NCBI Taxonomy" id="688394"/>
    <lineage>
        <taxon>Eukaryota</taxon>
        <taxon>Fungi</taxon>
        <taxon>Fungi incertae sedis</taxon>
        <taxon>Mucoromycota</taxon>
        <taxon>Mucoromycotina</taxon>
        <taxon>Mucoromycetes</taxon>
        <taxon>Mucorales</taxon>
        <taxon>Lichtheimiaceae</taxon>
        <taxon>Lichtheimia</taxon>
    </lineage>
</organism>
<keyword evidence="1" id="KW-0732">Signal</keyword>
<dbReference type="OrthoDB" id="2285995at2759"/>
<gene>
    <name evidence="2" type="ORF">LRAMOSA03687</name>
</gene>
<dbReference type="EMBL" id="LK023346">
    <property type="protein sequence ID" value="CDS11424.1"/>
    <property type="molecule type" value="Genomic_DNA"/>
</dbReference>
<reference evidence="2" key="1">
    <citation type="journal article" date="2014" name="Genome Announc.">
        <title>De novo whole-genome sequence and genome annotation of Lichtheimia ramosa.</title>
        <authorList>
            <person name="Linde J."/>
            <person name="Schwartze V."/>
            <person name="Binder U."/>
            <person name="Lass-Florl C."/>
            <person name="Voigt K."/>
            <person name="Horn F."/>
        </authorList>
    </citation>
    <scope>NUCLEOTIDE SEQUENCE</scope>
    <source>
        <strain evidence="2">JMRC FSU:6197</strain>
    </source>
</reference>